<dbReference type="AlphaFoldDB" id="A0A1L9ULU9"/>
<dbReference type="VEuPathDB" id="FungiDB:ASPBRDRAFT_549016"/>
<reference evidence="2" key="1">
    <citation type="journal article" date="2017" name="Genome Biol.">
        <title>Comparative genomics reveals high biological diversity and specific adaptations in the industrially and medically important fungal genus Aspergillus.</title>
        <authorList>
            <person name="de Vries R.P."/>
            <person name="Riley R."/>
            <person name="Wiebenga A."/>
            <person name="Aguilar-Osorio G."/>
            <person name="Amillis S."/>
            <person name="Uchima C.A."/>
            <person name="Anderluh G."/>
            <person name="Asadollahi M."/>
            <person name="Askin M."/>
            <person name="Barry K."/>
            <person name="Battaglia E."/>
            <person name="Bayram O."/>
            <person name="Benocci T."/>
            <person name="Braus-Stromeyer S.A."/>
            <person name="Caldana C."/>
            <person name="Canovas D."/>
            <person name="Cerqueira G.C."/>
            <person name="Chen F."/>
            <person name="Chen W."/>
            <person name="Choi C."/>
            <person name="Clum A."/>
            <person name="Dos Santos R.A."/>
            <person name="Damasio A.R."/>
            <person name="Diallinas G."/>
            <person name="Emri T."/>
            <person name="Fekete E."/>
            <person name="Flipphi M."/>
            <person name="Freyberg S."/>
            <person name="Gallo A."/>
            <person name="Gournas C."/>
            <person name="Habgood R."/>
            <person name="Hainaut M."/>
            <person name="Harispe M.L."/>
            <person name="Henrissat B."/>
            <person name="Hilden K.S."/>
            <person name="Hope R."/>
            <person name="Hossain A."/>
            <person name="Karabika E."/>
            <person name="Karaffa L."/>
            <person name="Karanyi Z."/>
            <person name="Krasevec N."/>
            <person name="Kuo A."/>
            <person name="Kusch H."/>
            <person name="LaButti K."/>
            <person name="Lagendijk E.L."/>
            <person name="Lapidus A."/>
            <person name="Levasseur A."/>
            <person name="Lindquist E."/>
            <person name="Lipzen A."/>
            <person name="Logrieco A.F."/>
            <person name="MacCabe A."/>
            <person name="Maekelae M.R."/>
            <person name="Malavazi I."/>
            <person name="Melin P."/>
            <person name="Meyer V."/>
            <person name="Mielnichuk N."/>
            <person name="Miskei M."/>
            <person name="Molnar A.P."/>
            <person name="Mule G."/>
            <person name="Ngan C.Y."/>
            <person name="Orejas M."/>
            <person name="Orosz E."/>
            <person name="Ouedraogo J.P."/>
            <person name="Overkamp K.M."/>
            <person name="Park H.-S."/>
            <person name="Perrone G."/>
            <person name="Piumi F."/>
            <person name="Punt P.J."/>
            <person name="Ram A.F."/>
            <person name="Ramon A."/>
            <person name="Rauscher S."/>
            <person name="Record E."/>
            <person name="Riano-Pachon D.M."/>
            <person name="Robert V."/>
            <person name="Roehrig J."/>
            <person name="Ruller R."/>
            <person name="Salamov A."/>
            <person name="Salih N.S."/>
            <person name="Samson R.A."/>
            <person name="Sandor E."/>
            <person name="Sanguinetti M."/>
            <person name="Schuetze T."/>
            <person name="Sepcic K."/>
            <person name="Shelest E."/>
            <person name="Sherlock G."/>
            <person name="Sophianopoulou V."/>
            <person name="Squina F.M."/>
            <person name="Sun H."/>
            <person name="Susca A."/>
            <person name="Todd R.B."/>
            <person name="Tsang A."/>
            <person name="Unkles S.E."/>
            <person name="van de Wiele N."/>
            <person name="van Rossen-Uffink D."/>
            <person name="Oliveira J.V."/>
            <person name="Vesth T.C."/>
            <person name="Visser J."/>
            <person name="Yu J.-H."/>
            <person name="Zhou M."/>
            <person name="Andersen M.R."/>
            <person name="Archer D.B."/>
            <person name="Baker S.E."/>
            <person name="Benoit I."/>
            <person name="Brakhage A.A."/>
            <person name="Braus G.H."/>
            <person name="Fischer R."/>
            <person name="Frisvad J.C."/>
            <person name="Goldman G.H."/>
            <person name="Houbraken J."/>
            <person name="Oakley B."/>
            <person name="Pocsi I."/>
            <person name="Scazzocchio C."/>
            <person name="Seiboth B."/>
            <person name="vanKuyk P.A."/>
            <person name="Wortman J."/>
            <person name="Dyer P.S."/>
            <person name="Grigoriev I.V."/>
        </authorList>
    </citation>
    <scope>NUCLEOTIDE SEQUENCE [LARGE SCALE GENOMIC DNA]</scope>
    <source>
        <strain evidence="2">CBS 101740 / IMI 381727 / IBT 21946</strain>
    </source>
</reference>
<dbReference type="RefSeq" id="XP_067479912.1">
    <property type="nucleotide sequence ID" value="XM_067627313.1"/>
</dbReference>
<evidence type="ECO:0000313" key="2">
    <source>
        <dbReference type="Proteomes" id="UP000184499"/>
    </source>
</evidence>
<accession>A0A1L9ULU9</accession>
<dbReference type="EMBL" id="KV878683">
    <property type="protein sequence ID" value="OJJ72664.1"/>
    <property type="molecule type" value="Genomic_DNA"/>
</dbReference>
<gene>
    <name evidence="1" type="ORF">ASPBRDRAFT_549016</name>
</gene>
<name>A0A1L9ULU9_ASPBC</name>
<organism evidence="1 2">
    <name type="scientific">Aspergillus brasiliensis (strain CBS 101740 / IMI 381727 / IBT 21946)</name>
    <dbReference type="NCBI Taxonomy" id="767769"/>
    <lineage>
        <taxon>Eukaryota</taxon>
        <taxon>Fungi</taxon>
        <taxon>Dikarya</taxon>
        <taxon>Ascomycota</taxon>
        <taxon>Pezizomycotina</taxon>
        <taxon>Eurotiomycetes</taxon>
        <taxon>Eurotiomycetidae</taxon>
        <taxon>Eurotiales</taxon>
        <taxon>Aspergillaceae</taxon>
        <taxon>Aspergillus</taxon>
        <taxon>Aspergillus subgen. Circumdati</taxon>
    </lineage>
</organism>
<dbReference type="Proteomes" id="UP000184499">
    <property type="component" value="Unassembled WGS sequence"/>
</dbReference>
<sequence>MRSENNLNPKAMSHTIPQSYLVSTRFVADDYFPHATFFSLPPARPQSTSIDDEMMLTPGSTISYSSPPLPRGLFPRRINTTVGPISLPCTTIRLLKTRSS</sequence>
<evidence type="ECO:0000313" key="1">
    <source>
        <dbReference type="EMBL" id="OJJ72664.1"/>
    </source>
</evidence>
<proteinExistence type="predicted"/>
<dbReference type="GeneID" id="93579801"/>
<protein>
    <submittedName>
        <fullName evidence="1">Uncharacterized protein</fullName>
    </submittedName>
</protein>
<keyword evidence="2" id="KW-1185">Reference proteome</keyword>